<gene>
    <name evidence="3" type="ORF">OZSIB_4283</name>
</gene>
<dbReference type="PANTHER" id="PTHR12697:SF38">
    <property type="entry name" value="PBS LYASE HEAT DOMAIN PROTEIN REPEAT-CONTAINING PROTEIN"/>
    <property type="match status" value="1"/>
</dbReference>
<accession>A0A367ZP49</accession>
<reference evidence="3 4" key="1">
    <citation type="submission" date="2018-05" db="EMBL/GenBank/DDBJ databases">
        <title>A metagenomic window into the 2 km-deep terrestrial subsurface aquifer revealed taxonomically and functionally diverse microbial community comprising novel uncultured bacterial lineages.</title>
        <authorList>
            <person name="Kadnikov V.V."/>
            <person name="Mardanov A.V."/>
            <person name="Beletsky A.V."/>
            <person name="Banks D."/>
            <person name="Pimenov N.V."/>
            <person name="Frank Y.A."/>
            <person name="Karnachuk O.V."/>
            <person name="Ravin N.V."/>
        </authorList>
    </citation>
    <scope>NUCLEOTIDE SEQUENCE [LARGE SCALE GENOMIC DNA]</scope>
    <source>
        <strain evidence="3">BY5</strain>
    </source>
</reference>
<dbReference type="Pfam" id="PF14559">
    <property type="entry name" value="TPR_19"/>
    <property type="match status" value="1"/>
</dbReference>
<evidence type="ECO:0000256" key="1">
    <source>
        <dbReference type="ARBA" id="ARBA00045876"/>
    </source>
</evidence>
<protein>
    <submittedName>
        <fullName evidence="3">Uncharacterized protein</fullName>
    </submittedName>
</protein>
<dbReference type="SMART" id="SM00028">
    <property type="entry name" value="TPR"/>
    <property type="match status" value="4"/>
</dbReference>
<comment type="caution">
    <text evidence="3">The sequence shown here is derived from an EMBL/GenBank/DDBJ whole genome shotgun (WGS) entry which is preliminary data.</text>
</comment>
<dbReference type="Gene3D" id="1.25.10.10">
    <property type="entry name" value="Leucine-rich Repeat Variant"/>
    <property type="match status" value="4"/>
</dbReference>
<dbReference type="Pfam" id="PF13432">
    <property type="entry name" value="TPR_16"/>
    <property type="match status" value="1"/>
</dbReference>
<dbReference type="Gene3D" id="1.25.40.10">
    <property type="entry name" value="Tetratricopeptide repeat domain"/>
    <property type="match status" value="1"/>
</dbReference>
<organism evidence="3 4">
    <name type="scientific">Candidatus Ozemobacter sibiricus</name>
    <dbReference type="NCBI Taxonomy" id="2268124"/>
    <lineage>
        <taxon>Bacteria</taxon>
        <taxon>Candidatus Ozemobacteria</taxon>
        <taxon>Candidatus Ozemobacterales</taxon>
        <taxon>Candidatus Ozemobacteraceae</taxon>
        <taxon>Candidatus Ozemobacter</taxon>
    </lineage>
</organism>
<sequence>MTTVPAHLSTLLQRLLGLMSGPDFELRRHAVMALSRLRGQVAADIVFERFQSDNLEDYLVFAMKTMDPERTARLLVSALNDPHLEVRLRAAEALAGHPTEESIFALTHAVEAYLNRNKLTESAQTLLVTEEGLLGAARALGEIGTPLCLGLLRKLVLQETNARIRATAVAALCLKPADSLMPILQGLLKDPDARVRANAIEGIQRLDKPASIGLLQPYLYDSHQRVRANAAKAIWKYGDYEVTSTIREMLAHPDKKQVVSGIYAIGETRIPAFIKNLTGYLYNPDADIRRNAVIALRKFGKAEHAADFKSMLNDAMPAVRIQAAGALAEVVPDQAAAAILARLRQEPEAQVRAALLDLLGRVGGEPCHKELPHFLDDSDERVVLATLETMARLVPRDPPSTFVLAVDPLQRSKNLAIRRRAISLLWRWGFLEVLGPLAEQMHTEAFDVQTSALQTTGDIFAAVSESGGEMLAAFDQCLWQAIEEFRQSMQQATTAAIEQQISTLLEKAQVAFRDKRLAEALASIDQALSLAPTNLAALVGRGEICLAANDLPGAEAALTQALAIDPNSVKAQFCLGQVRHRLGEWERALEPLQTTIRLYPKLPQAYLMLADAQENLGRFAEARDTLRALIGMAAPNPVLQQRFARLCFLAGGVAESIQLLRPFAGKSGLDLGTQIILAVSDAMDGQALRACRTFLRLTAAVLDAKVGKPPAYLPRLLQIAGEVLARLPERTGS</sequence>
<evidence type="ECO:0000313" key="4">
    <source>
        <dbReference type="Proteomes" id="UP000252355"/>
    </source>
</evidence>
<evidence type="ECO:0000313" key="3">
    <source>
        <dbReference type="EMBL" id="RCK79529.1"/>
    </source>
</evidence>
<dbReference type="InterPro" id="IPR011989">
    <property type="entry name" value="ARM-like"/>
</dbReference>
<dbReference type="GO" id="GO:0016491">
    <property type="term" value="F:oxidoreductase activity"/>
    <property type="evidence" value="ECO:0007669"/>
    <property type="project" value="TreeGrafter"/>
</dbReference>
<evidence type="ECO:0000256" key="2">
    <source>
        <dbReference type="PROSITE-ProRule" id="PRU00339"/>
    </source>
</evidence>
<dbReference type="PANTHER" id="PTHR12697">
    <property type="entry name" value="PBS LYASE HEAT-LIKE PROTEIN"/>
    <property type="match status" value="1"/>
</dbReference>
<dbReference type="SMART" id="SM00567">
    <property type="entry name" value="EZ_HEAT"/>
    <property type="match status" value="9"/>
</dbReference>
<dbReference type="AlphaFoldDB" id="A0A367ZP49"/>
<name>A0A367ZP49_9BACT</name>
<dbReference type="Proteomes" id="UP000252355">
    <property type="component" value="Unassembled WGS sequence"/>
</dbReference>
<dbReference type="SUPFAM" id="SSF48371">
    <property type="entry name" value="ARM repeat"/>
    <property type="match status" value="1"/>
</dbReference>
<dbReference type="InterPro" id="IPR019734">
    <property type="entry name" value="TPR_rpt"/>
</dbReference>
<dbReference type="Pfam" id="PF13646">
    <property type="entry name" value="HEAT_2"/>
    <property type="match status" value="2"/>
</dbReference>
<dbReference type="PROSITE" id="PS50077">
    <property type="entry name" value="HEAT_REPEAT"/>
    <property type="match status" value="1"/>
</dbReference>
<dbReference type="InterPro" id="IPR016024">
    <property type="entry name" value="ARM-type_fold"/>
</dbReference>
<dbReference type="EMBL" id="QOQW01000012">
    <property type="protein sequence ID" value="RCK79529.1"/>
    <property type="molecule type" value="Genomic_DNA"/>
</dbReference>
<dbReference type="PROSITE" id="PS50005">
    <property type="entry name" value="TPR"/>
    <property type="match status" value="1"/>
</dbReference>
<dbReference type="InterPro" id="IPR011990">
    <property type="entry name" value="TPR-like_helical_dom_sf"/>
</dbReference>
<dbReference type="SUPFAM" id="SSF48452">
    <property type="entry name" value="TPR-like"/>
    <property type="match status" value="1"/>
</dbReference>
<keyword evidence="2" id="KW-0802">TPR repeat</keyword>
<proteinExistence type="predicted"/>
<dbReference type="InterPro" id="IPR021133">
    <property type="entry name" value="HEAT_type_2"/>
</dbReference>
<feature type="repeat" description="TPR" evidence="2">
    <location>
        <begin position="569"/>
        <end position="602"/>
    </location>
</feature>
<dbReference type="InterPro" id="IPR004155">
    <property type="entry name" value="PBS_lyase_HEAT"/>
</dbReference>
<comment type="function">
    <text evidence="1">Catalyzes the hydroxylation of the N(6)-(4-aminobutyl)-L-lysine intermediate produced by deoxyhypusine synthase/DHPS on a critical lysine of the eukaryotic translation initiation factor 5A/eIF-5A. This is the second step of the post-translational modification of that lysine into an unusual amino acid residue named hypusine. Hypusination is unique to mature eIF-5A factor and is essential for its function.</text>
</comment>